<sequence length="224" mass="25443">MLSFHSPEDSLDNSQSFESIPSQFQQCISPGNQDLDDQSYKISLSSLIDFKTDSTRAIGPVKSVESLKRSDISINSKLASDYEDDELKFLFGQHIYKLLKEINQLYLSMVSQTNKKNKERVPNSQDNAKTHEDPLTKQRMSTLQNKILSTLRKGRTYNIVNVDFPTKFDTSEGLYGVLRVTNIQTSSVKYIGFEIYVVCEVGVAYKVILTKVNPVSTPSNYFIR</sequence>
<dbReference type="Proteomes" id="UP000031668">
    <property type="component" value="Unassembled WGS sequence"/>
</dbReference>
<evidence type="ECO:0000313" key="1">
    <source>
        <dbReference type="EMBL" id="KII61516.1"/>
    </source>
</evidence>
<gene>
    <name evidence="1" type="ORF">RF11_10476</name>
</gene>
<name>A0A0C2MIP9_THEKT</name>
<dbReference type="EMBL" id="JWZT01005334">
    <property type="protein sequence ID" value="KII61516.1"/>
    <property type="molecule type" value="Genomic_DNA"/>
</dbReference>
<organism evidence="1 2">
    <name type="scientific">Thelohanellus kitauei</name>
    <name type="common">Myxosporean</name>
    <dbReference type="NCBI Taxonomy" id="669202"/>
    <lineage>
        <taxon>Eukaryota</taxon>
        <taxon>Metazoa</taxon>
        <taxon>Cnidaria</taxon>
        <taxon>Myxozoa</taxon>
        <taxon>Myxosporea</taxon>
        <taxon>Bivalvulida</taxon>
        <taxon>Platysporina</taxon>
        <taxon>Myxobolidae</taxon>
        <taxon>Thelohanellus</taxon>
    </lineage>
</organism>
<accession>A0A0C2MIP9</accession>
<protein>
    <submittedName>
        <fullName evidence="1">Uncharacterized protein</fullName>
    </submittedName>
</protein>
<dbReference type="AlphaFoldDB" id="A0A0C2MIP9"/>
<proteinExistence type="predicted"/>
<keyword evidence="2" id="KW-1185">Reference proteome</keyword>
<evidence type="ECO:0000313" key="2">
    <source>
        <dbReference type="Proteomes" id="UP000031668"/>
    </source>
</evidence>
<reference evidence="1 2" key="1">
    <citation type="journal article" date="2014" name="Genome Biol. Evol.">
        <title>The genome of the myxosporean Thelohanellus kitauei shows adaptations to nutrient acquisition within its fish host.</title>
        <authorList>
            <person name="Yang Y."/>
            <person name="Xiong J."/>
            <person name="Zhou Z."/>
            <person name="Huo F."/>
            <person name="Miao W."/>
            <person name="Ran C."/>
            <person name="Liu Y."/>
            <person name="Zhang J."/>
            <person name="Feng J."/>
            <person name="Wang M."/>
            <person name="Wang M."/>
            <person name="Wang L."/>
            <person name="Yao B."/>
        </authorList>
    </citation>
    <scope>NUCLEOTIDE SEQUENCE [LARGE SCALE GENOMIC DNA]</scope>
    <source>
        <strain evidence="1">Wuqing</strain>
    </source>
</reference>
<comment type="caution">
    <text evidence="1">The sequence shown here is derived from an EMBL/GenBank/DDBJ whole genome shotgun (WGS) entry which is preliminary data.</text>
</comment>